<dbReference type="PANTHER" id="PTHR16184">
    <property type="entry name" value="ELONGATOR COMPLEX PROTEIN 6"/>
    <property type="match status" value="1"/>
</dbReference>
<evidence type="ECO:0000256" key="2">
    <source>
        <dbReference type="ARBA" id="ARBA00008837"/>
    </source>
</evidence>
<dbReference type="EMBL" id="ML179035">
    <property type="protein sequence ID" value="THV08252.1"/>
    <property type="molecule type" value="Genomic_DNA"/>
</dbReference>
<dbReference type="AlphaFoldDB" id="A0A4S8MYJ9"/>
<keyword evidence="4" id="KW-1185">Reference proteome</keyword>
<dbReference type="Proteomes" id="UP000297245">
    <property type="component" value="Unassembled WGS sequence"/>
</dbReference>
<name>A0A4S8MYJ9_DENBC</name>
<evidence type="ECO:0008006" key="5">
    <source>
        <dbReference type="Google" id="ProtNLM"/>
    </source>
</evidence>
<dbReference type="InterPro" id="IPR027417">
    <property type="entry name" value="P-loop_NTPase"/>
</dbReference>
<dbReference type="GO" id="GO:0033588">
    <property type="term" value="C:elongator holoenzyme complex"/>
    <property type="evidence" value="ECO:0007669"/>
    <property type="project" value="InterPro"/>
</dbReference>
<organism evidence="3 4">
    <name type="scientific">Dendrothele bispora (strain CBS 962.96)</name>
    <dbReference type="NCBI Taxonomy" id="1314807"/>
    <lineage>
        <taxon>Eukaryota</taxon>
        <taxon>Fungi</taxon>
        <taxon>Dikarya</taxon>
        <taxon>Basidiomycota</taxon>
        <taxon>Agaricomycotina</taxon>
        <taxon>Agaricomycetes</taxon>
        <taxon>Agaricomycetidae</taxon>
        <taxon>Agaricales</taxon>
        <taxon>Agaricales incertae sedis</taxon>
        <taxon>Dendrothele</taxon>
    </lineage>
</organism>
<evidence type="ECO:0000313" key="3">
    <source>
        <dbReference type="EMBL" id="THV08252.1"/>
    </source>
</evidence>
<dbReference type="InterPro" id="IPR018627">
    <property type="entry name" value="ELP6"/>
</dbReference>
<evidence type="ECO:0000313" key="4">
    <source>
        <dbReference type="Proteomes" id="UP000297245"/>
    </source>
</evidence>
<sequence length="243" mass="26452">MFPPLNLPDGVLALITDELPSPADFVLHQSIISNFKLPAKDSKRKAVILSVSESWTRWQAIAAKSNVNLNQLKDSGSLHLIDVVPSLGPSEGSDAFRALFDKITSIFDATESPSAPTLVILDDITALEWIGHSTLALSRFCRALRALCLKKNATLLIRHHLITPEEPDALFRLLYQMCSYHVDVRPLASGRSGAVSGEVALHAGPSLPPTTSVKLMPRSTALQYRLTESGVVFFERGSSRGVL</sequence>
<reference evidence="3 4" key="1">
    <citation type="journal article" date="2019" name="Nat. Ecol. Evol.">
        <title>Megaphylogeny resolves global patterns of mushroom evolution.</title>
        <authorList>
            <person name="Varga T."/>
            <person name="Krizsan K."/>
            <person name="Foldi C."/>
            <person name="Dima B."/>
            <person name="Sanchez-Garcia M."/>
            <person name="Sanchez-Ramirez S."/>
            <person name="Szollosi G.J."/>
            <person name="Szarkandi J.G."/>
            <person name="Papp V."/>
            <person name="Albert L."/>
            <person name="Andreopoulos W."/>
            <person name="Angelini C."/>
            <person name="Antonin V."/>
            <person name="Barry K.W."/>
            <person name="Bougher N.L."/>
            <person name="Buchanan P."/>
            <person name="Buyck B."/>
            <person name="Bense V."/>
            <person name="Catcheside P."/>
            <person name="Chovatia M."/>
            <person name="Cooper J."/>
            <person name="Damon W."/>
            <person name="Desjardin D."/>
            <person name="Finy P."/>
            <person name="Geml J."/>
            <person name="Haridas S."/>
            <person name="Hughes K."/>
            <person name="Justo A."/>
            <person name="Karasinski D."/>
            <person name="Kautmanova I."/>
            <person name="Kiss B."/>
            <person name="Kocsube S."/>
            <person name="Kotiranta H."/>
            <person name="LaButti K.M."/>
            <person name="Lechner B.E."/>
            <person name="Liimatainen K."/>
            <person name="Lipzen A."/>
            <person name="Lukacs Z."/>
            <person name="Mihaltcheva S."/>
            <person name="Morgado L.N."/>
            <person name="Niskanen T."/>
            <person name="Noordeloos M.E."/>
            <person name="Ohm R.A."/>
            <person name="Ortiz-Santana B."/>
            <person name="Ovrebo C."/>
            <person name="Racz N."/>
            <person name="Riley R."/>
            <person name="Savchenko A."/>
            <person name="Shiryaev A."/>
            <person name="Soop K."/>
            <person name="Spirin V."/>
            <person name="Szebenyi C."/>
            <person name="Tomsovsky M."/>
            <person name="Tulloss R.E."/>
            <person name="Uehling J."/>
            <person name="Grigoriev I.V."/>
            <person name="Vagvolgyi C."/>
            <person name="Papp T."/>
            <person name="Martin F.M."/>
            <person name="Miettinen O."/>
            <person name="Hibbett D.S."/>
            <person name="Nagy L.G."/>
        </authorList>
    </citation>
    <scope>NUCLEOTIDE SEQUENCE [LARGE SCALE GENOMIC DNA]</scope>
    <source>
        <strain evidence="3 4">CBS 962.96</strain>
    </source>
</reference>
<dbReference type="GO" id="GO:0002098">
    <property type="term" value="P:tRNA wobble uridine modification"/>
    <property type="evidence" value="ECO:0007669"/>
    <property type="project" value="InterPro"/>
</dbReference>
<dbReference type="Gene3D" id="3.40.50.300">
    <property type="entry name" value="P-loop containing nucleotide triphosphate hydrolases"/>
    <property type="match status" value="1"/>
</dbReference>
<gene>
    <name evidence="3" type="ORF">K435DRAFT_847140</name>
</gene>
<proteinExistence type="inferred from homology"/>
<dbReference type="UniPathway" id="UPA00988"/>
<comment type="similarity">
    <text evidence="2">Belongs to the ELP6 family.</text>
</comment>
<comment type="pathway">
    <text evidence="1">tRNA modification; 5-methoxycarbonylmethyl-2-thiouridine-tRNA biosynthesis.</text>
</comment>
<evidence type="ECO:0000256" key="1">
    <source>
        <dbReference type="ARBA" id="ARBA00005043"/>
    </source>
</evidence>
<dbReference type="PANTHER" id="PTHR16184:SF6">
    <property type="entry name" value="ELONGATOR COMPLEX PROTEIN 6"/>
    <property type="match status" value="1"/>
</dbReference>
<dbReference type="Pfam" id="PF09807">
    <property type="entry name" value="ELP6"/>
    <property type="match status" value="1"/>
</dbReference>
<dbReference type="OrthoDB" id="9995306at2759"/>
<dbReference type="CDD" id="cd19495">
    <property type="entry name" value="Elp6"/>
    <property type="match status" value="1"/>
</dbReference>
<protein>
    <recommendedName>
        <fullName evidence="5">Elongator complex protein 5</fullName>
    </recommendedName>
</protein>
<accession>A0A4S8MYJ9</accession>
<dbReference type="SUPFAM" id="SSF52540">
    <property type="entry name" value="P-loop containing nucleoside triphosphate hydrolases"/>
    <property type="match status" value="1"/>
</dbReference>